<gene>
    <name evidence="1" type="ORF">CcrBL9_gp105</name>
</gene>
<sequence>MVEIPTAASVLALVPGVSYEAFSRTIVNQITTAANSGRREITIMNNAVKGNLVAEYVKGATNGDDIVAKLMRELTSKGYKVARHSEDYRDPRDYSPAYISISW</sequence>
<evidence type="ECO:0000313" key="1">
    <source>
        <dbReference type="EMBL" id="AXQ69129.1"/>
    </source>
</evidence>
<accession>A0A385EEJ3</accession>
<dbReference type="EMBL" id="MH588546">
    <property type="protein sequence ID" value="AXQ69129.1"/>
    <property type="molecule type" value="Genomic_DNA"/>
</dbReference>
<dbReference type="Proteomes" id="UP000259421">
    <property type="component" value="Segment"/>
</dbReference>
<protein>
    <submittedName>
        <fullName evidence="1">Uncharacterized protein</fullName>
    </submittedName>
</protein>
<evidence type="ECO:0000313" key="2">
    <source>
        <dbReference type="Proteomes" id="UP000259421"/>
    </source>
</evidence>
<reference evidence="1 2" key="2">
    <citation type="submission" date="2018-09" db="EMBL/GenBank/DDBJ databases">
        <title>Giant CbK-like Caulobacter bacteriophages have genetically divergent genomes.</title>
        <authorList>
            <person name="Wilson K."/>
            <person name="Ely B."/>
        </authorList>
    </citation>
    <scope>NUCLEOTIDE SEQUENCE [LARGE SCALE GENOMIC DNA]</scope>
</reference>
<proteinExistence type="predicted"/>
<keyword evidence="2" id="KW-1185">Reference proteome</keyword>
<reference evidence="2" key="1">
    <citation type="submission" date="2018-07" db="EMBL/GenBank/DDBJ databases">
        <title>Giant CbK-like Caulobacter bacteriophages have genetically divergent genomes.</title>
        <authorList>
            <person name="Wilson K.M."/>
            <person name="Ely B."/>
        </authorList>
    </citation>
    <scope>NUCLEOTIDE SEQUENCE [LARGE SCALE GENOMIC DNA]</scope>
</reference>
<name>A0A385EEJ3_9CAUD</name>
<organism evidence="1 2">
    <name type="scientific">Caulobacter phage CcrBL9</name>
    <dbReference type="NCBI Taxonomy" id="2283270"/>
    <lineage>
        <taxon>Viruses</taxon>
        <taxon>Duplodnaviria</taxon>
        <taxon>Heunggongvirae</taxon>
        <taxon>Uroviricota</taxon>
        <taxon>Caudoviricetes</taxon>
        <taxon>Jeanschmidtviridae</taxon>
        <taxon>Bertelyvirus</taxon>
        <taxon>Bertelyvirus BL9</taxon>
    </lineage>
</organism>